<dbReference type="Gene3D" id="1.10.8.60">
    <property type="match status" value="1"/>
</dbReference>
<dbReference type="GO" id="GO:0005524">
    <property type="term" value="F:ATP binding"/>
    <property type="evidence" value="ECO:0007669"/>
    <property type="project" value="UniProtKB-KW"/>
</dbReference>
<keyword evidence="11" id="KW-1185">Reference proteome</keyword>
<dbReference type="PANTHER" id="PTHR32071:SF113">
    <property type="entry name" value="ALGINATE BIOSYNTHESIS TRANSCRIPTIONAL REGULATORY PROTEIN ALGB"/>
    <property type="match status" value="1"/>
</dbReference>
<feature type="domain" description="Response regulatory" evidence="9">
    <location>
        <begin position="3"/>
        <end position="120"/>
    </location>
</feature>
<evidence type="ECO:0000313" key="11">
    <source>
        <dbReference type="Proteomes" id="UP000256845"/>
    </source>
</evidence>
<evidence type="ECO:0000256" key="2">
    <source>
        <dbReference type="ARBA" id="ARBA00022840"/>
    </source>
</evidence>
<evidence type="ECO:0000259" key="9">
    <source>
        <dbReference type="PROSITE" id="PS50110"/>
    </source>
</evidence>
<evidence type="ECO:0000256" key="7">
    <source>
        <dbReference type="PROSITE-ProRule" id="PRU00169"/>
    </source>
</evidence>
<gene>
    <name evidence="10" type="ORF">DFP90_105239</name>
</gene>
<dbReference type="InterPro" id="IPR014264">
    <property type="entry name" value="PEP-CTERM_resp_reg"/>
</dbReference>
<evidence type="ECO:0000256" key="5">
    <source>
        <dbReference type="ARBA" id="ARBA00023159"/>
    </source>
</evidence>
<comment type="caution">
    <text evidence="10">The sequence shown here is derived from an EMBL/GenBank/DDBJ whole genome shotgun (WGS) entry which is preliminary data.</text>
</comment>
<dbReference type="RefSeq" id="WP_115937107.1">
    <property type="nucleotide sequence ID" value="NZ_QRDW01000005.1"/>
</dbReference>
<dbReference type="PRINTS" id="PR01590">
    <property type="entry name" value="HTHFIS"/>
</dbReference>
<dbReference type="InterPro" id="IPR027417">
    <property type="entry name" value="P-loop_NTPase"/>
</dbReference>
<dbReference type="Gene3D" id="3.40.50.300">
    <property type="entry name" value="P-loop containing nucleotide triphosphate hydrolases"/>
    <property type="match status" value="1"/>
</dbReference>
<feature type="modified residue" description="4-aspartylphosphate" evidence="7">
    <location>
        <position position="50"/>
    </location>
</feature>
<proteinExistence type="predicted"/>
<dbReference type="SUPFAM" id="SSF46689">
    <property type="entry name" value="Homeodomain-like"/>
    <property type="match status" value="1"/>
</dbReference>
<dbReference type="Proteomes" id="UP000256845">
    <property type="component" value="Unassembled WGS sequence"/>
</dbReference>
<dbReference type="GO" id="GO:0000160">
    <property type="term" value="P:phosphorelay signal transduction system"/>
    <property type="evidence" value="ECO:0007669"/>
    <property type="project" value="UniProtKB-KW"/>
</dbReference>
<dbReference type="SMART" id="SM00448">
    <property type="entry name" value="REC"/>
    <property type="match status" value="1"/>
</dbReference>
<dbReference type="FunFam" id="3.40.50.300:FF:000006">
    <property type="entry name" value="DNA-binding transcriptional regulator NtrC"/>
    <property type="match status" value="1"/>
</dbReference>
<dbReference type="PANTHER" id="PTHR32071">
    <property type="entry name" value="TRANSCRIPTIONAL REGULATORY PROTEIN"/>
    <property type="match status" value="1"/>
</dbReference>
<dbReference type="InterPro" id="IPR003593">
    <property type="entry name" value="AAA+_ATPase"/>
</dbReference>
<organism evidence="10 11">
    <name type="scientific">Aestuariispira insulae</name>
    <dbReference type="NCBI Taxonomy" id="1461337"/>
    <lineage>
        <taxon>Bacteria</taxon>
        <taxon>Pseudomonadati</taxon>
        <taxon>Pseudomonadota</taxon>
        <taxon>Alphaproteobacteria</taxon>
        <taxon>Rhodospirillales</taxon>
        <taxon>Kiloniellaceae</taxon>
        <taxon>Aestuariispira</taxon>
    </lineage>
</organism>
<dbReference type="InterPro" id="IPR025943">
    <property type="entry name" value="Sigma_54_int_dom_ATP-bd_2"/>
</dbReference>
<reference evidence="10 11" key="1">
    <citation type="submission" date="2018-07" db="EMBL/GenBank/DDBJ databases">
        <title>Genomic Encyclopedia of Type Strains, Phase III (KMG-III): the genomes of soil and plant-associated and newly described type strains.</title>
        <authorList>
            <person name="Whitman W."/>
        </authorList>
    </citation>
    <scope>NUCLEOTIDE SEQUENCE [LARGE SCALE GENOMIC DNA]</scope>
    <source>
        <strain evidence="10 11">CECT 8488</strain>
    </source>
</reference>
<dbReference type="PROSITE" id="PS00676">
    <property type="entry name" value="SIGMA54_INTERACT_2"/>
    <property type="match status" value="1"/>
</dbReference>
<dbReference type="InterPro" id="IPR025662">
    <property type="entry name" value="Sigma_54_int_dom_ATP-bd_1"/>
</dbReference>
<evidence type="ECO:0000313" key="10">
    <source>
        <dbReference type="EMBL" id="RED49867.1"/>
    </source>
</evidence>
<dbReference type="Gene3D" id="1.10.10.60">
    <property type="entry name" value="Homeodomain-like"/>
    <property type="match status" value="1"/>
</dbReference>
<evidence type="ECO:0000256" key="4">
    <source>
        <dbReference type="ARBA" id="ARBA00023015"/>
    </source>
</evidence>
<dbReference type="SUPFAM" id="SSF52172">
    <property type="entry name" value="CheY-like"/>
    <property type="match status" value="1"/>
</dbReference>
<dbReference type="Gene3D" id="3.40.50.2300">
    <property type="match status" value="1"/>
</dbReference>
<dbReference type="PROSITE" id="PS50045">
    <property type="entry name" value="SIGMA54_INTERACT_4"/>
    <property type="match status" value="1"/>
</dbReference>
<evidence type="ECO:0000256" key="6">
    <source>
        <dbReference type="ARBA" id="ARBA00023163"/>
    </source>
</evidence>
<dbReference type="InterPro" id="IPR002078">
    <property type="entry name" value="Sigma_54_int"/>
</dbReference>
<dbReference type="InterPro" id="IPR009057">
    <property type="entry name" value="Homeodomain-like_sf"/>
</dbReference>
<sequence length="449" mass="49734">MGKLLLVEDDAGLRSQLRWALEDHDVFVAGNQDEAMAVVRKEAPQVVILDLGLPPDPDGATEGLATLKAIQAVRPETKVIVSSGNEEKAHALKAIELGAYDFYPKPVDLDVLQMIIRRAVYLSELEKENRKLAKGTVSSPLNGVIAASAPMLKLCRTIERVAKSDVNVLLTGESGTGKEVLAQAIHEISPRSGKPFIAINCAAIPENLLESELFGHEKGAFTGAIKRTIGKVEQADGGTLFLDEIGDMPISLQAKMLRFLQDRTFERVGGRVPIEVDVHVVSATNRKLERMIQEETFREDLFYRLNDLTVEIPPLREREGDAILLARYFMNKYSREFARSLKGFTERALAAINAYGWPGNVRELESKVKRSIIMADDKFIDTEDLGIPEADDEAMEVFPTLREVREDAERDLVLRVLASTKNNVSVAAKILGVSRPTLYDLMSNLGLER</sequence>
<keyword evidence="1" id="KW-0547">Nucleotide-binding</keyword>
<dbReference type="InterPro" id="IPR058031">
    <property type="entry name" value="AAA_lid_NorR"/>
</dbReference>
<keyword evidence="6" id="KW-0804">Transcription</keyword>
<keyword evidence="7" id="KW-0597">Phosphoprotein</keyword>
<dbReference type="PROSITE" id="PS50110">
    <property type="entry name" value="RESPONSE_REGULATORY"/>
    <property type="match status" value="1"/>
</dbReference>
<evidence type="ECO:0000256" key="3">
    <source>
        <dbReference type="ARBA" id="ARBA00023012"/>
    </source>
</evidence>
<dbReference type="GO" id="GO:0043565">
    <property type="term" value="F:sequence-specific DNA binding"/>
    <property type="evidence" value="ECO:0007669"/>
    <property type="project" value="InterPro"/>
</dbReference>
<dbReference type="EMBL" id="QRDW01000005">
    <property type="protein sequence ID" value="RED49867.1"/>
    <property type="molecule type" value="Genomic_DNA"/>
</dbReference>
<dbReference type="Pfam" id="PF02954">
    <property type="entry name" value="HTH_8"/>
    <property type="match status" value="1"/>
</dbReference>
<keyword evidence="5" id="KW-0010">Activator</keyword>
<accession>A0A3D9HK36</accession>
<keyword evidence="2" id="KW-0067">ATP-binding</keyword>
<dbReference type="InterPro" id="IPR002197">
    <property type="entry name" value="HTH_Fis"/>
</dbReference>
<dbReference type="InterPro" id="IPR011006">
    <property type="entry name" value="CheY-like_superfamily"/>
</dbReference>
<dbReference type="CDD" id="cd00009">
    <property type="entry name" value="AAA"/>
    <property type="match status" value="1"/>
</dbReference>
<dbReference type="NCBIfam" id="TIGR02915">
    <property type="entry name" value="PEP_resp_reg"/>
    <property type="match status" value="1"/>
</dbReference>
<dbReference type="PROSITE" id="PS00675">
    <property type="entry name" value="SIGMA54_INTERACT_1"/>
    <property type="match status" value="1"/>
</dbReference>
<dbReference type="OrthoDB" id="9770562at2"/>
<protein>
    <submittedName>
        <fullName evidence="10">Two-component system NtrC family response regulator</fullName>
    </submittedName>
</protein>
<keyword evidence="3" id="KW-0902">Two-component regulatory system</keyword>
<evidence type="ECO:0000259" key="8">
    <source>
        <dbReference type="PROSITE" id="PS50045"/>
    </source>
</evidence>
<dbReference type="SMART" id="SM00382">
    <property type="entry name" value="AAA"/>
    <property type="match status" value="1"/>
</dbReference>
<dbReference type="AlphaFoldDB" id="A0A3D9HK36"/>
<dbReference type="SUPFAM" id="SSF52540">
    <property type="entry name" value="P-loop containing nucleoside triphosphate hydrolases"/>
    <property type="match status" value="1"/>
</dbReference>
<dbReference type="Pfam" id="PF00072">
    <property type="entry name" value="Response_reg"/>
    <property type="match status" value="1"/>
</dbReference>
<dbReference type="Pfam" id="PF00158">
    <property type="entry name" value="Sigma54_activat"/>
    <property type="match status" value="1"/>
</dbReference>
<keyword evidence="4" id="KW-0805">Transcription regulation</keyword>
<feature type="domain" description="Sigma-54 factor interaction" evidence="8">
    <location>
        <begin position="144"/>
        <end position="373"/>
    </location>
</feature>
<dbReference type="Pfam" id="PF25601">
    <property type="entry name" value="AAA_lid_14"/>
    <property type="match status" value="1"/>
</dbReference>
<dbReference type="GO" id="GO:0006355">
    <property type="term" value="P:regulation of DNA-templated transcription"/>
    <property type="evidence" value="ECO:0007669"/>
    <property type="project" value="InterPro"/>
</dbReference>
<dbReference type="InterPro" id="IPR001789">
    <property type="entry name" value="Sig_transdc_resp-reg_receiver"/>
</dbReference>
<name>A0A3D9HK36_9PROT</name>
<evidence type="ECO:0000256" key="1">
    <source>
        <dbReference type="ARBA" id="ARBA00022741"/>
    </source>
</evidence>